<sequence>MIWHPKTGFAAALLLTLGQAVSLGKEPPSESNSKLFDYWSLKPIVKHTPPALGQTDRNWARNPIDHFIAARLAEKHLTHSAEADRRTLIRRIYFDLHGLPPTQDEVRTFVANHDPSAYEKLVEKLLASPRYGERWARHWL</sequence>
<dbReference type="EMBL" id="UINC01197544">
    <property type="protein sequence ID" value="SVE15089.1"/>
    <property type="molecule type" value="Genomic_DNA"/>
</dbReference>
<dbReference type="PANTHER" id="PTHR35889:SF3">
    <property type="entry name" value="F-BOX DOMAIN-CONTAINING PROTEIN"/>
    <property type="match status" value="1"/>
</dbReference>
<feature type="non-terminal residue" evidence="2">
    <location>
        <position position="140"/>
    </location>
</feature>
<dbReference type="Pfam" id="PF07583">
    <property type="entry name" value="PSCyt2"/>
    <property type="match status" value="1"/>
</dbReference>
<reference evidence="2" key="1">
    <citation type="submission" date="2018-05" db="EMBL/GenBank/DDBJ databases">
        <authorList>
            <person name="Lanie J.A."/>
            <person name="Ng W.-L."/>
            <person name="Kazmierczak K.M."/>
            <person name="Andrzejewski T.M."/>
            <person name="Davidsen T.M."/>
            <person name="Wayne K.J."/>
            <person name="Tettelin H."/>
            <person name="Glass J.I."/>
            <person name="Rusch D."/>
            <person name="Podicherti R."/>
            <person name="Tsui H.-C.T."/>
            <person name="Winkler M.E."/>
        </authorList>
    </citation>
    <scope>NUCLEOTIDE SEQUENCE</scope>
</reference>
<protein>
    <recommendedName>
        <fullName evidence="1">DUF1549 domain-containing protein</fullName>
    </recommendedName>
</protein>
<evidence type="ECO:0000313" key="2">
    <source>
        <dbReference type="EMBL" id="SVE15089.1"/>
    </source>
</evidence>
<proteinExistence type="predicted"/>
<name>A0A383B5R4_9ZZZZ</name>
<organism evidence="2">
    <name type="scientific">marine metagenome</name>
    <dbReference type="NCBI Taxonomy" id="408172"/>
    <lineage>
        <taxon>unclassified sequences</taxon>
        <taxon>metagenomes</taxon>
        <taxon>ecological metagenomes</taxon>
    </lineage>
</organism>
<feature type="domain" description="DUF1549" evidence="1">
    <location>
        <begin position="63"/>
        <end position="140"/>
    </location>
</feature>
<accession>A0A383B5R4</accession>
<dbReference type="AlphaFoldDB" id="A0A383B5R4"/>
<dbReference type="InterPro" id="IPR011444">
    <property type="entry name" value="DUF1549"/>
</dbReference>
<evidence type="ECO:0000259" key="1">
    <source>
        <dbReference type="Pfam" id="PF07583"/>
    </source>
</evidence>
<gene>
    <name evidence="2" type="ORF">METZ01_LOCUS467943</name>
</gene>
<dbReference type="PANTHER" id="PTHR35889">
    <property type="entry name" value="CYCLOINULO-OLIGOSACCHARIDE FRUCTANOTRANSFERASE-RELATED"/>
    <property type="match status" value="1"/>
</dbReference>